<dbReference type="InterPro" id="IPR011646">
    <property type="entry name" value="KAP_P-loop"/>
</dbReference>
<protein>
    <submittedName>
        <fullName evidence="3">Membrane associated KAP family P-loop domain protein</fullName>
    </submittedName>
</protein>
<dbReference type="InterPro" id="IPR027417">
    <property type="entry name" value="P-loop_NTPase"/>
</dbReference>
<proteinExistence type="predicted"/>
<feature type="transmembrane region" description="Helical" evidence="1">
    <location>
        <begin position="169"/>
        <end position="192"/>
    </location>
</feature>
<dbReference type="KEGG" id="awd:AWOD_II_0387"/>
<dbReference type="SUPFAM" id="SSF52540">
    <property type="entry name" value="P-loop containing nucleoside triphosphate hydrolases"/>
    <property type="match status" value="1"/>
</dbReference>
<dbReference type="Gene3D" id="3.40.50.300">
    <property type="entry name" value="P-loop containing nucleotide triphosphate hydrolases"/>
    <property type="match status" value="1"/>
</dbReference>
<evidence type="ECO:0000259" key="2">
    <source>
        <dbReference type="Pfam" id="PF07693"/>
    </source>
</evidence>
<reference evidence="4" key="1">
    <citation type="submission" date="2014-09" db="EMBL/GenBank/DDBJ databases">
        <authorList>
            <person name="Hjerde E."/>
        </authorList>
    </citation>
    <scope>NUCLEOTIDE SEQUENCE [LARGE SCALE GENOMIC DNA]</scope>
    <source>
        <strain evidence="4">06/09/139</strain>
    </source>
</reference>
<evidence type="ECO:0000313" key="4">
    <source>
        <dbReference type="Proteomes" id="UP000032427"/>
    </source>
</evidence>
<keyword evidence="1" id="KW-0472">Membrane</keyword>
<evidence type="ECO:0000256" key="1">
    <source>
        <dbReference type="SAM" id="Phobius"/>
    </source>
</evidence>
<dbReference type="Proteomes" id="UP000032427">
    <property type="component" value="Chromosome 2"/>
</dbReference>
<dbReference type="OrthoDB" id="88903at2"/>
<keyword evidence="1" id="KW-1133">Transmembrane helix</keyword>
<feature type="transmembrane region" description="Helical" evidence="1">
    <location>
        <begin position="204"/>
        <end position="225"/>
    </location>
</feature>
<sequence>MNNRLISSWQIKTVPVSTVDDDKLSHDVISELLDEKIDALFKEDNIPSCICLNGEYGSGKSTITNLLFERWNGSTNKKVIHFNIWRHEKENTYYALFRNVFYALKNKNNKDFRDKKFLETLVYEDEISSLDESFSDLVYSSFTKKEVNQKKLDEGLSNFIQELPKYTSLLTWGIIKVVFLGSLVIGSLSGLIDFIIDRNTSDSIITAVKIFLLLFTSTTICSFFSKNIFKNLPTLFKFHISPSEKSISLPSISNTEQLQSVFRNILSKHNGNPDCQNLVIVIEDVDRKHNNEIIDTLNELRTFIDLGKAIFIIPCDLNNIQRAFYESAIDKSEGIDEKEVQWKAKDFCSKIFSHTISVPPQSQLDLREFLIAKINNESECHPLNKILETTNELESLIDILLVSSIKTPREAINIFNRFTLQLEHALKLEKKERRLKAGTISKNILPYARVYMLSINYGLEKDLLKFPELPTWIVNYFRTRTNHFELVDPEAVTIDLGDNIPKYAHQYFKGLIKNGVVNLEVEEFVSRTEIYDSPLIKAFIYLDEISYSGVVGNEIYNKVSNAIKARNMIALNSFIGEEKDEISEVISKITDNLSYSSDFTTFIPSLVELTPLISPQYQRKIVKFIIEHFDRINKATLYTFEPEIIGDVFSIANVNVHKAKKRYFNVLSNEQESISDYCSPERLFEIVLMLIQNIDKDCNYVDTTTIEILKDFVNIPSNENNEFLQRERYIEVITTLDKVTITNLFSAKLLLRFTDDLDNYLKYCNDQEKSKKVINELIEIFIEVDKVTTIKAINQISQYKEDELEFWFIELVQCYQEYFKEKNSLLTVTKLIKEQIFDVYLTEEDFTDNKELLINAITQFAQLDSYAFHNFTSKNTDEYHSLLALYKKHIADASVEFLEFLFDFIYTQETVANYTYLSHLFDAITLFIKNNLINKSISSVEFEKSKILANFIVRGNLIKENNDSSSELIHLLLKQMQTHINQNKANTETSAALFEFINILNGAENVNKGLAKWIESANLKLVANNNSLASYRDYLNIIDLVKNDLSQEYLTQMISVFYSLITSYPGNETYVLLAWQWLDKIALIDNSIDSLKTNVGQYIFTNISHKESYFKGDCKKYIVKILANLLPFEVESEQKSYNDLLLWSADEYPELIKLLANNISFFENPDMYKAINIISDSDQWELILNNINNETGKYETFIEYLIVEQQDKRLITEVHDKTSSYLDWTDISKRSVSHVAEILDFAKASFINSLDNNIIGNFNILEIESEFEKLLTELLKDNMDNKTLSLDLIDKFKLQLNSSSSILNVIKGHFIDACDINTDFNTLQKLKEWLKIKKLTRESGINKKLSELQKLATDEKARKIGMLIKY</sequence>
<organism evidence="3 4">
    <name type="scientific">Aliivibrio wodanis</name>
    <dbReference type="NCBI Taxonomy" id="80852"/>
    <lineage>
        <taxon>Bacteria</taxon>
        <taxon>Pseudomonadati</taxon>
        <taxon>Pseudomonadota</taxon>
        <taxon>Gammaproteobacteria</taxon>
        <taxon>Vibrionales</taxon>
        <taxon>Vibrionaceae</taxon>
        <taxon>Aliivibrio</taxon>
    </lineage>
</organism>
<dbReference type="GeneID" id="28542635"/>
<dbReference type="HOGENOM" id="CLU_256634_0_0_6"/>
<evidence type="ECO:0000313" key="3">
    <source>
        <dbReference type="EMBL" id="CED57033.1"/>
    </source>
</evidence>
<dbReference type="EMBL" id="LN554847">
    <property type="protein sequence ID" value="CED57033.1"/>
    <property type="molecule type" value="Genomic_DNA"/>
</dbReference>
<feature type="domain" description="KAP NTPase" evidence="2">
    <location>
        <begin position="46"/>
        <end position="419"/>
    </location>
</feature>
<keyword evidence="4" id="KW-1185">Reference proteome</keyword>
<dbReference type="PATRIC" id="fig|80852.17.peg.3147"/>
<gene>
    <name evidence="3" type="ORF">AWOD_II_0387</name>
</gene>
<accession>A0A090K014</accession>
<dbReference type="Pfam" id="PF07693">
    <property type="entry name" value="KAP_NTPase"/>
    <property type="match status" value="1"/>
</dbReference>
<keyword evidence="1" id="KW-0812">Transmembrane</keyword>
<name>A0A090K014_9GAMM</name>